<sequence>MSTQDHLDIADIRDDLVVLKNGKVVCVIETSSINFDLLDPMEKDAKIGSFAAFLNAIRFPIQIVIKTQKTDVSRYMQLLENYKLRITSQDVINQVNSYMDFINNLTQTTQILDKRFFAVVPSQNMPVIETSWIRQFFGQEKKIVNIAEIVKKAKEELHPKRDLVIQNFANVGIVARQLTSDELIKLYYSIYEPDKIGFELMTLKLDDVKSGISGNLKV</sequence>
<dbReference type="AlphaFoldDB" id="A0A3M0Z561"/>
<reference evidence="2 3" key="1">
    <citation type="submission" date="2018-10" db="EMBL/GenBank/DDBJ databases">
        <title>Thermophilic Lithotrophy and Phototrophy in an Intertidal, Iron-rich, Geothermal Spring.</title>
        <authorList>
            <person name="Ward L.M."/>
            <person name="Idei A."/>
            <person name="Nakagawa M."/>
            <person name="Ueno Y."/>
            <person name="Fischer W."/>
            <person name="Mcglynn S.E."/>
        </authorList>
    </citation>
    <scope>NUCLEOTIDE SEQUENCE [LARGE SCALE GENOMIC DNA]</scope>
    <source>
        <strain evidence="2">J137</strain>
    </source>
</reference>
<evidence type="ECO:0000259" key="1">
    <source>
        <dbReference type="Pfam" id="PF26593"/>
    </source>
</evidence>
<feature type="domain" description="TraC-like" evidence="1">
    <location>
        <begin position="16"/>
        <end position="93"/>
    </location>
</feature>
<dbReference type="InterPro" id="IPR058596">
    <property type="entry name" value="TraC-like_dom"/>
</dbReference>
<proteinExistence type="predicted"/>
<dbReference type="EMBL" id="RFKV01000048">
    <property type="protein sequence ID" value="RMD77278.1"/>
    <property type="molecule type" value="Genomic_DNA"/>
</dbReference>
<gene>
    <name evidence="2" type="ORF">D6810_01395</name>
</gene>
<organism evidence="2 3">
    <name type="scientific">Candidatus Dojkabacteria bacterium</name>
    <dbReference type="NCBI Taxonomy" id="2099670"/>
    <lineage>
        <taxon>Bacteria</taxon>
        <taxon>Candidatus Dojkabacteria</taxon>
    </lineage>
</organism>
<comment type="caution">
    <text evidence="2">The sequence shown here is derived from an EMBL/GenBank/DDBJ whole genome shotgun (WGS) entry which is preliminary data.</text>
</comment>
<accession>A0A3M0Z561</accession>
<name>A0A3M0Z561_9BACT</name>
<dbReference type="Pfam" id="PF26593">
    <property type="entry name" value="TraC-like"/>
    <property type="match status" value="1"/>
</dbReference>
<protein>
    <recommendedName>
        <fullName evidence="1">TraC-like domain-containing protein</fullName>
    </recommendedName>
</protein>
<evidence type="ECO:0000313" key="2">
    <source>
        <dbReference type="EMBL" id="RMD77278.1"/>
    </source>
</evidence>
<dbReference type="Proteomes" id="UP000269410">
    <property type="component" value="Unassembled WGS sequence"/>
</dbReference>
<evidence type="ECO:0000313" key="3">
    <source>
        <dbReference type="Proteomes" id="UP000269410"/>
    </source>
</evidence>